<dbReference type="InterPro" id="IPR016163">
    <property type="entry name" value="Ald_DH_C"/>
</dbReference>
<dbReference type="InterPro" id="IPR016160">
    <property type="entry name" value="Ald_DH_CS_CYS"/>
</dbReference>
<dbReference type="EC" id="1.2.1.-" evidence="5"/>
<gene>
    <name evidence="5" type="primary">aldA</name>
    <name evidence="5" type="ORF">ACFPLB_02545</name>
</gene>
<evidence type="ECO:0000259" key="4">
    <source>
        <dbReference type="Pfam" id="PF00171"/>
    </source>
</evidence>
<name>A0ABW0GU09_9HYPH</name>
<keyword evidence="1 3" id="KW-0560">Oxidoreductase</keyword>
<dbReference type="PANTHER" id="PTHR11699">
    <property type="entry name" value="ALDEHYDE DEHYDROGENASE-RELATED"/>
    <property type="match status" value="1"/>
</dbReference>
<dbReference type="GO" id="GO:0016491">
    <property type="term" value="F:oxidoreductase activity"/>
    <property type="evidence" value="ECO:0007669"/>
    <property type="project" value="UniProtKB-KW"/>
</dbReference>
<feature type="active site" evidence="2">
    <location>
        <position position="248"/>
    </location>
</feature>
<dbReference type="InterPro" id="IPR016161">
    <property type="entry name" value="Ald_DH/histidinol_DH"/>
</dbReference>
<evidence type="ECO:0000256" key="1">
    <source>
        <dbReference type="ARBA" id="ARBA00023002"/>
    </source>
</evidence>
<feature type="domain" description="Aldehyde dehydrogenase" evidence="4">
    <location>
        <begin position="13"/>
        <end position="475"/>
    </location>
</feature>
<dbReference type="Pfam" id="PF00171">
    <property type="entry name" value="Aldedh"/>
    <property type="match status" value="1"/>
</dbReference>
<comment type="caution">
    <text evidence="5">The sequence shown here is derived from an EMBL/GenBank/DDBJ whole genome shotgun (WGS) entry which is preliminary data.</text>
</comment>
<dbReference type="Proteomes" id="UP001596016">
    <property type="component" value="Unassembled WGS sequence"/>
</dbReference>
<dbReference type="NCBIfam" id="NF007497">
    <property type="entry name" value="PRK10090.1"/>
    <property type="match status" value="1"/>
</dbReference>
<dbReference type="InterPro" id="IPR016162">
    <property type="entry name" value="Ald_DH_N"/>
</dbReference>
<protein>
    <submittedName>
        <fullName evidence="5">Aldehyde dehydrogenase</fullName>
        <ecNumber evidence="5">1.2.1.-</ecNumber>
    </submittedName>
</protein>
<accession>A0ABW0GU09</accession>
<sequence length="493" mass="52646">MSDFSKMWIDGQWTTGEAGTRAVLNPSNGKVIAEVPEASAEQAQAAIAAAKAAQPAWAALSPLERGKIMHRIAALIRDHAEPLAKLIVQEQGKTISEARGEAGGAAEFFTYFAEFARRIQGEILPSDAAGEQIWIQRVPVGVVAGIIPWNYPAALVSRKIAPAMIAGNTIVLKPHEETPLSALYMARLFEEAGVPPGIINIVTGAGATVGGALTSSPDIGLITMTGSVPTGKRIMETAAANLVPVSLELGGKAPFIVMDDADLDLAVPSAITSRFMNCGQVCICNERLLVHEAVYDEFVRRFIEATKALNVGDPMLDSTDIGPKVSVAELEKVERITEAAIAEGATPLLRGGRPETAPVEGGNWLLPTILGDITTDMAIMHDEIFGPVIPVMKISSFEEAMTIANDSDYGLSAYIFTNDFTRIMQAVQDVRFGEIYINRIGPEALQGYHTGYRNSGPGGDDGIHGLDSYLLKKTVYVNYSGKSPVGLMPWDGR</sequence>
<evidence type="ECO:0000313" key="5">
    <source>
        <dbReference type="EMBL" id="MFC5384839.1"/>
    </source>
</evidence>
<dbReference type="PROSITE" id="PS00687">
    <property type="entry name" value="ALDEHYDE_DEHYDR_GLU"/>
    <property type="match status" value="1"/>
</dbReference>
<dbReference type="InterPro" id="IPR029510">
    <property type="entry name" value="Ald_DH_CS_GLU"/>
</dbReference>
<reference evidence="6" key="1">
    <citation type="journal article" date="2019" name="Int. J. Syst. Evol. Microbiol.">
        <title>The Global Catalogue of Microorganisms (GCM) 10K type strain sequencing project: providing services to taxonomists for standard genome sequencing and annotation.</title>
        <authorList>
            <consortium name="The Broad Institute Genomics Platform"/>
            <consortium name="The Broad Institute Genome Sequencing Center for Infectious Disease"/>
            <person name="Wu L."/>
            <person name="Ma J."/>
        </authorList>
    </citation>
    <scope>NUCLEOTIDE SEQUENCE [LARGE SCALE GENOMIC DNA]</scope>
    <source>
        <strain evidence="6">CGMCC 4.1415</strain>
    </source>
</reference>
<dbReference type="Gene3D" id="3.40.605.10">
    <property type="entry name" value="Aldehyde Dehydrogenase, Chain A, domain 1"/>
    <property type="match status" value="1"/>
</dbReference>
<proteinExistence type="inferred from homology"/>
<evidence type="ECO:0000313" key="6">
    <source>
        <dbReference type="Proteomes" id="UP001596016"/>
    </source>
</evidence>
<dbReference type="SUPFAM" id="SSF53720">
    <property type="entry name" value="ALDH-like"/>
    <property type="match status" value="1"/>
</dbReference>
<organism evidence="5 6">
    <name type="scientific">Aquamicrobium segne</name>
    <dbReference type="NCBI Taxonomy" id="469547"/>
    <lineage>
        <taxon>Bacteria</taxon>
        <taxon>Pseudomonadati</taxon>
        <taxon>Pseudomonadota</taxon>
        <taxon>Alphaproteobacteria</taxon>
        <taxon>Hyphomicrobiales</taxon>
        <taxon>Phyllobacteriaceae</taxon>
        <taxon>Aquamicrobium</taxon>
    </lineage>
</organism>
<evidence type="ECO:0000256" key="2">
    <source>
        <dbReference type="PROSITE-ProRule" id="PRU10007"/>
    </source>
</evidence>
<dbReference type="PROSITE" id="PS00070">
    <property type="entry name" value="ALDEHYDE_DEHYDR_CYS"/>
    <property type="match status" value="1"/>
</dbReference>
<keyword evidence="6" id="KW-1185">Reference proteome</keyword>
<evidence type="ECO:0000256" key="3">
    <source>
        <dbReference type="RuleBase" id="RU003345"/>
    </source>
</evidence>
<dbReference type="Gene3D" id="3.40.309.10">
    <property type="entry name" value="Aldehyde Dehydrogenase, Chain A, domain 2"/>
    <property type="match status" value="1"/>
</dbReference>
<comment type="similarity">
    <text evidence="3">Belongs to the aldehyde dehydrogenase family.</text>
</comment>
<dbReference type="InterPro" id="IPR015590">
    <property type="entry name" value="Aldehyde_DH_dom"/>
</dbReference>
<dbReference type="RefSeq" id="WP_378227691.1">
    <property type="nucleotide sequence ID" value="NZ_JBHSLL010000010.1"/>
</dbReference>
<dbReference type="EMBL" id="JBHSLL010000010">
    <property type="protein sequence ID" value="MFC5384839.1"/>
    <property type="molecule type" value="Genomic_DNA"/>
</dbReference>